<protein>
    <submittedName>
        <fullName evidence="2">Type 11 methyltransferase</fullName>
    </submittedName>
</protein>
<evidence type="ECO:0000313" key="2">
    <source>
        <dbReference type="EMBL" id="EME96679.1"/>
    </source>
</evidence>
<dbReference type="Gene3D" id="3.40.50.150">
    <property type="entry name" value="Vaccinia Virus protein VP39"/>
    <property type="match status" value="1"/>
</dbReference>
<dbReference type="GO" id="GO:0008757">
    <property type="term" value="F:S-adenosylmethionine-dependent methyltransferase activity"/>
    <property type="evidence" value="ECO:0007669"/>
    <property type="project" value="InterPro"/>
</dbReference>
<dbReference type="PANTHER" id="PTHR43591">
    <property type="entry name" value="METHYLTRANSFERASE"/>
    <property type="match status" value="1"/>
</dbReference>
<dbReference type="SUPFAM" id="SSF53335">
    <property type="entry name" value="S-adenosyl-L-methionine-dependent methyltransferases"/>
    <property type="match status" value="1"/>
</dbReference>
<keyword evidence="2" id="KW-0489">Methyltransferase</keyword>
<name>M3BAU6_STRM1</name>
<dbReference type="RefSeq" id="WP_004954900.1">
    <property type="nucleotide sequence ID" value="NZ_AORZ01000185.1"/>
</dbReference>
<comment type="caution">
    <text evidence="2">The sequence shown here is derived from an EMBL/GenBank/DDBJ whole genome shotgun (WGS) entry which is preliminary data.</text>
</comment>
<dbReference type="EMBL" id="AORZ01000185">
    <property type="protein sequence ID" value="EME96679.1"/>
    <property type="molecule type" value="Genomic_DNA"/>
</dbReference>
<gene>
    <name evidence="2" type="ORF">H340_30318</name>
</gene>
<dbReference type="AlphaFoldDB" id="M3BAU6"/>
<dbReference type="InterPro" id="IPR029063">
    <property type="entry name" value="SAM-dependent_MTases_sf"/>
</dbReference>
<dbReference type="PATRIC" id="fig|1223523.3.peg.6155"/>
<evidence type="ECO:0000313" key="3">
    <source>
        <dbReference type="Proteomes" id="UP000011740"/>
    </source>
</evidence>
<dbReference type="Proteomes" id="UP000011740">
    <property type="component" value="Unassembled WGS sequence"/>
</dbReference>
<organism evidence="2 3">
    <name type="scientific">Streptomyces mobaraensis (strain ATCC 29032 / DSM 40847 / JCM 4168 / NBRC 13819 / NCIMB 11159 / IPCR 16-22)</name>
    <dbReference type="NCBI Taxonomy" id="1223523"/>
    <lineage>
        <taxon>Bacteria</taxon>
        <taxon>Bacillati</taxon>
        <taxon>Actinomycetota</taxon>
        <taxon>Actinomycetes</taxon>
        <taxon>Kitasatosporales</taxon>
        <taxon>Streptomycetaceae</taxon>
        <taxon>Streptomyces</taxon>
    </lineage>
</organism>
<dbReference type="GO" id="GO:0032259">
    <property type="term" value="P:methylation"/>
    <property type="evidence" value="ECO:0007669"/>
    <property type="project" value="UniProtKB-KW"/>
</dbReference>
<feature type="domain" description="Methyltransferase type 11" evidence="1">
    <location>
        <begin position="54"/>
        <end position="150"/>
    </location>
</feature>
<dbReference type="CDD" id="cd02440">
    <property type="entry name" value="AdoMet_MTases"/>
    <property type="match status" value="1"/>
</dbReference>
<dbReference type="InterPro" id="IPR013216">
    <property type="entry name" value="Methyltransf_11"/>
</dbReference>
<dbReference type="STRING" id="1223523.H340_30318"/>
<evidence type="ECO:0000259" key="1">
    <source>
        <dbReference type="Pfam" id="PF08241"/>
    </source>
</evidence>
<dbReference type="Pfam" id="PF08241">
    <property type="entry name" value="Methyltransf_11"/>
    <property type="match status" value="1"/>
</dbReference>
<keyword evidence="2" id="KW-0808">Transferase</keyword>
<accession>M3BAU6</accession>
<proteinExistence type="predicted"/>
<reference evidence="2 3" key="1">
    <citation type="journal article" date="2013" name="Genome Announc.">
        <title>Whole-Genome Shotgun Assembly and Analysis of the Genome of Streptomyces mobaraensis DSM 40847, a Strain for Industrial Production of Microbial Transglutaminase.</title>
        <authorList>
            <person name="Yang H."/>
            <person name="He T."/>
            <person name="Wu W."/>
            <person name="Zhu W."/>
            <person name="Lu B."/>
            <person name="Sun W."/>
        </authorList>
    </citation>
    <scope>NUCLEOTIDE SEQUENCE [LARGE SCALE GENOMIC DNA]</scope>
    <source>
        <strain evidence="2 3">DSM 40847</strain>
    </source>
</reference>
<sequence>MSLRSGGEDQLARNRQEFARQASTFEDARLNTAFTMRLRELVEFAAPRPEDVCLEVACGTGLVSRALAGRVRHVTALDATPEMLATGKREADAEGLTQVVYQQGDAARLPFLDASFSLVVTRFSLHHVASPEAVVRELVRVCRPGGRIVVADMVRRPELGGDPDRIERLRDPSHGAMLTVDRITELFTAAGGSVRGTEVIDVQRPLGPWLEQARTPAETAARIESELAEELAGGPVSGMRPVTLDGRLHYTQSWVQLLAVPD</sequence>
<dbReference type="eggNOG" id="COG2226">
    <property type="taxonomic scope" value="Bacteria"/>
</dbReference>
<dbReference type="PANTHER" id="PTHR43591:SF24">
    <property type="entry name" value="2-METHOXY-6-POLYPRENYL-1,4-BENZOQUINOL METHYLASE, MITOCHONDRIAL"/>
    <property type="match status" value="1"/>
</dbReference>